<evidence type="ECO:0000256" key="2">
    <source>
        <dbReference type="ARBA" id="ARBA00022448"/>
    </source>
</evidence>
<keyword evidence="8 11" id="KW-1133">Transmembrane helix</keyword>
<dbReference type="PANTHER" id="PTHR24221">
    <property type="entry name" value="ATP-BINDING CASSETTE SUB-FAMILY B"/>
    <property type="match status" value="1"/>
</dbReference>
<keyword evidence="7" id="KW-0653">Protein transport</keyword>
<feature type="transmembrane region" description="Helical" evidence="11">
    <location>
        <begin position="398"/>
        <end position="418"/>
    </location>
</feature>
<feature type="transmembrane region" description="Helical" evidence="11">
    <location>
        <begin position="287"/>
        <end position="305"/>
    </location>
</feature>
<dbReference type="OrthoDB" id="9762778at2"/>
<dbReference type="SUPFAM" id="SSF90123">
    <property type="entry name" value="ABC transporter transmembrane region"/>
    <property type="match status" value="1"/>
</dbReference>
<feature type="domain" description="ABC transporter" evidence="12">
    <location>
        <begin position="485"/>
        <end position="718"/>
    </location>
</feature>
<dbReference type="GO" id="GO:0005886">
    <property type="term" value="C:plasma membrane"/>
    <property type="evidence" value="ECO:0007669"/>
    <property type="project" value="UniProtKB-SubCell"/>
</dbReference>
<dbReference type="SUPFAM" id="SSF52540">
    <property type="entry name" value="P-loop containing nucleoside triphosphate hydrolases"/>
    <property type="match status" value="1"/>
</dbReference>
<dbReference type="GO" id="GO:0016887">
    <property type="term" value="F:ATP hydrolysis activity"/>
    <property type="evidence" value="ECO:0007669"/>
    <property type="project" value="InterPro"/>
</dbReference>
<dbReference type="GO" id="GO:0008233">
    <property type="term" value="F:peptidase activity"/>
    <property type="evidence" value="ECO:0007669"/>
    <property type="project" value="InterPro"/>
</dbReference>
<evidence type="ECO:0000256" key="8">
    <source>
        <dbReference type="ARBA" id="ARBA00022989"/>
    </source>
</evidence>
<evidence type="ECO:0000256" key="9">
    <source>
        <dbReference type="ARBA" id="ARBA00023136"/>
    </source>
</evidence>
<feature type="transmembrane region" description="Helical" evidence="11">
    <location>
        <begin position="311"/>
        <end position="330"/>
    </location>
</feature>
<keyword evidence="5" id="KW-0547">Nucleotide-binding</keyword>
<reference evidence="15 16" key="1">
    <citation type="submission" date="2014-07" db="EMBL/GenBank/DDBJ databases">
        <title>Genome of Chryseobacterium luteum DSM 18605.</title>
        <authorList>
            <person name="Stropko S.J."/>
            <person name="Pipes S.E."/>
            <person name="Newman J.D."/>
        </authorList>
    </citation>
    <scope>NUCLEOTIDE SEQUENCE [LARGE SCALE GENOMIC DNA]</scope>
    <source>
        <strain evidence="15 16">DSM 18605</strain>
    </source>
</reference>
<feature type="transmembrane region" description="Helical" evidence="11">
    <location>
        <begin position="172"/>
        <end position="193"/>
    </location>
</feature>
<evidence type="ECO:0000256" key="1">
    <source>
        <dbReference type="ARBA" id="ARBA00004651"/>
    </source>
</evidence>
<dbReference type="Gene3D" id="1.20.1560.10">
    <property type="entry name" value="ABC transporter type 1, transmembrane domain"/>
    <property type="match status" value="1"/>
</dbReference>
<comment type="subcellular location">
    <subcellularLocation>
        <location evidence="1">Cell membrane</location>
        <topology evidence="1">Multi-pass membrane protein</topology>
    </subcellularLocation>
</comment>
<feature type="transmembrane region" description="Helical" evidence="11">
    <location>
        <begin position="424"/>
        <end position="445"/>
    </location>
</feature>
<dbReference type="Gene3D" id="3.40.50.300">
    <property type="entry name" value="P-loop containing nucleotide triphosphate hydrolases"/>
    <property type="match status" value="1"/>
</dbReference>
<dbReference type="InterPro" id="IPR011527">
    <property type="entry name" value="ABC1_TM_dom"/>
</dbReference>
<dbReference type="GO" id="GO:0140359">
    <property type="term" value="F:ABC-type transporter activity"/>
    <property type="evidence" value="ECO:0007669"/>
    <property type="project" value="InterPro"/>
</dbReference>
<keyword evidence="9 11" id="KW-0472">Membrane</keyword>
<dbReference type="Pfam" id="PF00664">
    <property type="entry name" value="ABC_membrane"/>
    <property type="match status" value="1"/>
</dbReference>
<dbReference type="Gene3D" id="3.90.70.10">
    <property type="entry name" value="Cysteine proteinases"/>
    <property type="match status" value="1"/>
</dbReference>
<keyword evidence="3" id="KW-1003">Cell membrane</keyword>
<keyword evidence="2" id="KW-0813">Transport</keyword>
<dbReference type="PROSITE" id="PS50929">
    <property type="entry name" value="ABC_TM1F"/>
    <property type="match status" value="1"/>
</dbReference>
<feature type="transmembrane region" description="Helical" evidence="11">
    <location>
        <begin position="205"/>
        <end position="226"/>
    </location>
</feature>
<feature type="domain" description="ABC transmembrane type-1" evidence="13">
    <location>
        <begin position="173"/>
        <end position="453"/>
    </location>
</feature>
<evidence type="ECO:0000256" key="5">
    <source>
        <dbReference type="ARBA" id="ARBA00022741"/>
    </source>
</evidence>
<dbReference type="eggNOG" id="COG2274">
    <property type="taxonomic scope" value="Bacteria"/>
</dbReference>
<dbReference type="STRING" id="421531.IX38_01470"/>
<dbReference type="AlphaFoldDB" id="A0A085ZXP5"/>
<dbReference type="PANTHER" id="PTHR24221:SF654">
    <property type="entry name" value="ATP-BINDING CASSETTE SUB-FAMILY B MEMBER 6"/>
    <property type="match status" value="1"/>
</dbReference>
<dbReference type="GO" id="GO:0034040">
    <property type="term" value="F:ATPase-coupled lipid transmembrane transporter activity"/>
    <property type="evidence" value="ECO:0007669"/>
    <property type="project" value="TreeGrafter"/>
</dbReference>
<gene>
    <name evidence="15" type="ORF">IX38_01470</name>
</gene>
<dbReference type="GO" id="GO:0015031">
    <property type="term" value="P:protein transport"/>
    <property type="evidence" value="ECO:0007669"/>
    <property type="project" value="UniProtKB-KW"/>
</dbReference>
<evidence type="ECO:0000259" key="12">
    <source>
        <dbReference type="PROSITE" id="PS50893"/>
    </source>
</evidence>
<dbReference type="InterPro" id="IPR027417">
    <property type="entry name" value="P-loop_NTPase"/>
</dbReference>
<evidence type="ECO:0000313" key="15">
    <source>
        <dbReference type="EMBL" id="KFF09209.1"/>
    </source>
</evidence>
<accession>A0A085ZXP5</accession>
<feature type="domain" description="Peptidase C39" evidence="14">
    <location>
        <begin position="11"/>
        <end position="132"/>
    </location>
</feature>
<evidence type="ECO:0000259" key="14">
    <source>
        <dbReference type="PROSITE" id="PS50990"/>
    </source>
</evidence>
<keyword evidence="10" id="KW-0080">Bacteriocin transport</keyword>
<dbReference type="InterPro" id="IPR017871">
    <property type="entry name" value="ABC_transporter-like_CS"/>
</dbReference>
<dbReference type="MEROPS" id="C39.001"/>
<comment type="caution">
    <text evidence="15">The sequence shown here is derived from an EMBL/GenBank/DDBJ whole genome shotgun (WGS) entry which is preliminary data.</text>
</comment>
<dbReference type="Proteomes" id="UP000028703">
    <property type="component" value="Unassembled WGS sequence"/>
</dbReference>
<evidence type="ECO:0000256" key="4">
    <source>
        <dbReference type="ARBA" id="ARBA00022692"/>
    </source>
</evidence>
<dbReference type="Pfam" id="PF03412">
    <property type="entry name" value="Peptidase_C39"/>
    <property type="match status" value="1"/>
</dbReference>
<evidence type="ECO:0000256" key="3">
    <source>
        <dbReference type="ARBA" id="ARBA00022475"/>
    </source>
</evidence>
<dbReference type="Pfam" id="PF00005">
    <property type="entry name" value="ABC_tran"/>
    <property type="match status" value="1"/>
</dbReference>
<evidence type="ECO:0000256" key="11">
    <source>
        <dbReference type="SAM" id="Phobius"/>
    </source>
</evidence>
<dbReference type="InterPro" id="IPR005074">
    <property type="entry name" value="Peptidase_C39"/>
</dbReference>
<dbReference type="CDD" id="cd18571">
    <property type="entry name" value="ABC_6TM_peptidase_like"/>
    <property type="match status" value="1"/>
</dbReference>
<organism evidence="15 16">
    <name type="scientific">Chryseobacterium luteum</name>
    <dbReference type="NCBI Taxonomy" id="421531"/>
    <lineage>
        <taxon>Bacteria</taxon>
        <taxon>Pseudomonadati</taxon>
        <taxon>Bacteroidota</taxon>
        <taxon>Flavobacteriia</taxon>
        <taxon>Flavobacteriales</taxon>
        <taxon>Weeksellaceae</taxon>
        <taxon>Chryseobacterium group</taxon>
        <taxon>Chryseobacterium</taxon>
    </lineage>
</organism>
<dbReference type="GO" id="GO:0006508">
    <property type="term" value="P:proteolysis"/>
    <property type="evidence" value="ECO:0007669"/>
    <property type="project" value="InterPro"/>
</dbReference>
<evidence type="ECO:0000256" key="7">
    <source>
        <dbReference type="ARBA" id="ARBA00022927"/>
    </source>
</evidence>
<dbReference type="PROSITE" id="PS50990">
    <property type="entry name" value="PEPTIDASE_C39"/>
    <property type="match status" value="1"/>
</dbReference>
<dbReference type="GO" id="GO:0005524">
    <property type="term" value="F:ATP binding"/>
    <property type="evidence" value="ECO:0007669"/>
    <property type="project" value="UniProtKB-KW"/>
</dbReference>
<dbReference type="InterPro" id="IPR039421">
    <property type="entry name" value="Type_1_exporter"/>
</dbReference>
<evidence type="ECO:0000313" key="16">
    <source>
        <dbReference type="Proteomes" id="UP000028703"/>
    </source>
</evidence>
<dbReference type="InterPro" id="IPR036640">
    <property type="entry name" value="ABC1_TM_sf"/>
</dbReference>
<sequence>MLKKNFPFIKQLDSQDCGFACLRMIGKYYNDNFHIENEIITGSNISRQGLSISDLKTISKEVGFNPIPVKLDFQKMVKNVQLPSIFFWNQNHYVVVYKITKSKIFVADPGFGKTVYKKEEFIKGWTQNGDDGIILVLEPTESLMSVKKNTVKAKMINLNYVTQYLKKHKIQFFLIALTLLLSSFIELIFPFFTQKVVDKGIIHKNINFIYLVLSAQIILFLSKISLEYYRSWLFMHISSRISFSIISDFLIKLTRLPFQYFNSKNIGDLTQRINDHKRVEGFLSQQLIQTVFAIFSVVVYSAILLYFSLNIFLTVLICSIVELLWIFSFLEKIRVNDHKDFSLLSKDQNKMYEMINSIQEIKLNNLEESKTRQWQSIQKNIYYNRLEKLKIDQKYQSYRFVSFFQTILVIFFASMAVIDAKMTIGGMLSVMFILGGISAPINQLITFVMQYQLVKISFERLNEIHNKKDEDNISTVNSLHETENIKFSNVSFSYDHKNFVLKNIDLLIPKNKTTAIVGVSGSGKTSLLKLILKFYTPQMGTIEVGNHQIDTINNQLWRNKCGVILQDSVIFSDTIKYNVSLEDNPDIEMLDKALELANIKTFVNSLLLKENTIIGAEGIGISHGQRQRLLIARTIYKNPDYIFFDEATNSLDSENERIIVDNINSFFRNRTMIVVAHRLSTVINADQIIVLDNGTIIEAGSHDELINLKGKYFSLIKNQLELGE</sequence>
<evidence type="ECO:0000256" key="6">
    <source>
        <dbReference type="ARBA" id="ARBA00022840"/>
    </source>
</evidence>
<keyword evidence="16" id="KW-1185">Reference proteome</keyword>
<dbReference type="SMART" id="SM00382">
    <property type="entry name" value="AAA"/>
    <property type="match status" value="1"/>
</dbReference>
<evidence type="ECO:0000256" key="10">
    <source>
        <dbReference type="ARBA" id="ARBA00043264"/>
    </source>
</evidence>
<proteinExistence type="predicted"/>
<dbReference type="PROSITE" id="PS00211">
    <property type="entry name" value="ABC_TRANSPORTER_1"/>
    <property type="match status" value="1"/>
</dbReference>
<protein>
    <recommendedName>
        <fullName evidence="17">ABC transporter ATP-binding protein</fullName>
    </recommendedName>
</protein>
<dbReference type="RefSeq" id="WP_034701067.1">
    <property type="nucleotide sequence ID" value="NZ_JPRO01000001.1"/>
</dbReference>
<dbReference type="GO" id="GO:0043213">
    <property type="term" value="P:bacteriocin transport"/>
    <property type="evidence" value="ECO:0007669"/>
    <property type="project" value="UniProtKB-KW"/>
</dbReference>
<dbReference type="EMBL" id="JPRO01000001">
    <property type="protein sequence ID" value="KFF09209.1"/>
    <property type="molecule type" value="Genomic_DNA"/>
</dbReference>
<dbReference type="FunFam" id="3.40.50.300:FF:000299">
    <property type="entry name" value="ABC transporter ATP-binding protein/permease"/>
    <property type="match status" value="1"/>
</dbReference>
<name>A0A085ZXP5_9FLAO</name>
<keyword evidence="4 11" id="KW-0812">Transmembrane</keyword>
<evidence type="ECO:0000259" key="13">
    <source>
        <dbReference type="PROSITE" id="PS50929"/>
    </source>
</evidence>
<keyword evidence="6" id="KW-0067">ATP-binding</keyword>
<evidence type="ECO:0008006" key="17">
    <source>
        <dbReference type="Google" id="ProtNLM"/>
    </source>
</evidence>
<dbReference type="InterPro" id="IPR003593">
    <property type="entry name" value="AAA+_ATPase"/>
</dbReference>
<dbReference type="PROSITE" id="PS50893">
    <property type="entry name" value="ABC_TRANSPORTER_2"/>
    <property type="match status" value="1"/>
</dbReference>
<dbReference type="InterPro" id="IPR003439">
    <property type="entry name" value="ABC_transporter-like_ATP-bd"/>
</dbReference>